<organism evidence="4 5">
    <name type="scientific">Leucobacter edaphi</name>
    <dbReference type="NCBI Taxonomy" id="2796472"/>
    <lineage>
        <taxon>Bacteria</taxon>
        <taxon>Bacillati</taxon>
        <taxon>Actinomycetota</taxon>
        <taxon>Actinomycetes</taxon>
        <taxon>Micrococcales</taxon>
        <taxon>Microbacteriaceae</taxon>
        <taxon>Leucobacter</taxon>
    </lineage>
</organism>
<feature type="domain" description="Acyltransferase 3" evidence="2">
    <location>
        <begin position="11"/>
        <end position="360"/>
    </location>
</feature>
<dbReference type="Pfam" id="PF01757">
    <property type="entry name" value="Acyl_transf_3"/>
    <property type="match status" value="1"/>
</dbReference>
<comment type="caution">
    <text evidence="4">The sequence shown here is derived from an EMBL/GenBank/DDBJ whole genome shotgun (WGS) entry which is preliminary data.</text>
</comment>
<feature type="transmembrane region" description="Helical" evidence="1">
    <location>
        <begin position="35"/>
        <end position="57"/>
    </location>
</feature>
<feature type="transmembrane region" description="Helical" evidence="1">
    <location>
        <begin position="78"/>
        <end position="97"/>
    </location>
</feature>
<dbReference type="Pfam" id="PF19040">
    <property type="entry name" value="SGNH"/>
    <property type="match status" value="1"/>
</dbReference>
<feature type="transmembrane region" description="Helical" evidence="1">
    <location>
        <begin position="221"/>
        <end position="243"/>
    </location>
</feature>
<name>A0A934QBI1_9MICO</name>
<dbReference type="PANTHER" id="PTHR23028:SF53">
    <property type="entry name" value="ACYL_TRANSF_3 DOMAIN-CONTAINING PROTEIN"/>
    <property type="match status" value="1"/>
</dbReference>
<gene>
    <name evidence="4" type="ORF">JD292_05985</name>
</gene>
<dbReference type="InterPro" id="IPR043968">
    <property type="entry name" value="SGNH"/>
</dbReference>
<dbReference type="GO" id="GO:0016020">
    <property type="term" value="C:membrane"/>
    <property type="evidence" value="ECO:0007669"/>
    <property type="project" value="TreeGrafter"/>
</dbReference>
<feature type="transmembrane region" description="Helical" evidence="1">
    <location>
        <begin position="12"/>
        <end position="29"/>
    </location>
</feature>
<evidence type="ECO:0000259" key="3">
    <source>
        <dbReference type="Pfam" id="PF19040"/>
    </source>
</evidence>
<reference evidence="4" key="1">
    <citation type="submission" date="2020-12" db="EMBL/GenBank/DDBJ databases">
        <title>Leucobacter sp. CAS2, isolated from Chromium sludge.</title>
        <authorList>
            <person name="Xu Z."/>
        </authorList>
    </citation>
    <scope>NUCLEOTIDE SEQUENCE</scope>
    <source>
        <strain evidence="4">CSA2</strain>
    </source>
</reference>
<keyword evidence="1" id="KW-0812">Transmembrane</keyword>
<feature type="transmembrane region" description="Helical" evidence="1">
    <location>
        <begin position="319"/>
        <end position="338"/>
    </location>
</feature>
<keyword evidence="1" id="KW-0472">Membrane</keyword>
<dbReference type="GO" id="GO:0009103">
    <property type="term" value="P:lipopolysaccharide biosynthetic process"/>
    <property type="evidence" value="ECO:0007669"/>
    <property type="project" value="TreeGrafter"/>
</dbReference>
<evidence type="ECO:0000313" key="4">
    <source>
        <dbReference type="EMBL" id="MBK0421619.1"/>
    </source>
</evidence>
<keyword evidence="1" id="KW-1133">Transmembrane helix</keyword>
<dbReference type="AlphaFoldDB" id="A0A934QBI1"/>
<keyword evidence="4" id="KW-0012">Acyltransferase</keyword>
<accession>A0A934QBI1</accession>
<keyword evidence="4" id="KW-0808">Transferase</keyword>
<feature type="domain" description="SGNH" evidence="3">
    <location>
        <begin position="473"/>
        <end position="706"/>
    </location>
</feature>
<feature type="transmembrane region" description="Helical" evidence="1">
    <location>
        <begin position="344"/>
        <end position="361"/>
    </location>
</feature>
<evidence type="ECO:0000313" key="5">
    <source>
        <dbReference type="Proteomes" id="UP000618733"/>
    </source>
</evidence>
<sequence>MPSKKRALRTDIQALRAIAVGLVILNHLWPERLTGGYVGVDIFFVISGYLISAHLLSEFTRNGRIRFATFYARRAKRLLPAALLVAFVSLAGVVLLMPSDRWARTAQETFAASAYFENWLLAANSVDYSAQDLDATTVQHYWSLSVEEQFYLLWPLALTGLVLLATWLVRRGVGRGHGPDGTRTTKTVLAVGIAAIGIASFAFAVLLTAEERSLAYFHTLARVWEFMSGALLALLAPTLARLFVRWPAVAPWRGLVHWLGLGAIAWSALRFDAETPFPGPWAVVPVIATAAIIATGEQEPPWSPLRPLRWRPIQYGGDISYSLYLWHWPLIVLAPFALARELGFLDRVAIILITVALAAATKRYVEDPGRSRLLASARPRTTLLVTAGTILVAGALAATTVFGAGVMQQREADDAAAYASSECFGAQSLSAKGQCDPFIPAEITPQGDHNSPWVVPKECAHAERQIIGNGKPSLYECDFSPRDKNPEDSPLIWLVGDSHADHWKAAVYDLARGNGWRVNAVMQGGCPIVDTPRVEFKGRKDKNSKKADECRRWSNEVTERISETHPALILVSTFGSQAVLDDGTGRPQQEQYDTAVRKRFAQWKRSGAKISVIRDIPYAKRALGPDCVVREGKNESACTAPQEQVLAPDPVAVAAKRLKDSRVSVTDLTDRFCLDGQCHGIIGGVPVYYDGDHMARSYSQSLAPALGEALSKAAGMELAPPRSSGATPVK</sequence>
<feature type="transmembrane region" description="Helical" evidence="1">
    <location>
        <begin position="189"/>
        <end position="209"/>
    </location>
</feature>
<evidence type="ECO:0000259" key="2">
    <source>
        <dbReference type="Pfam" id="PF01757"/>
    </source>
</evidence>
<dbReference type="GO" id="GO:0016747">
    <property type="term" value="F:acyltransferase activity, transferring groups other than amino-acyl groups"/>
    <property type="evidence" value="ECO:0007669"/>
    <property type="project" value="InterPro"/>
</dbReference>
<keyword evidence="5" id="KW-1185">Reference proteome</keyword>
<feature type="transmembrane region" description="Helical" evidence="1">
    <location>
        <begin position="151"/>
        <end position="169"/>
    </location>
</feature>
<dbReference type="PANTHER" id="PTHR23028">
    <property type="entry name" value="ACETYLTRANSFERASE"/>
    <property type="match status" value="1"/>
</dbReference>
<dbReference type="InterPro" id="IPR050879">
    <property type="entry name" value="Acyltransferase_3"/>
</dbReference>
<evidence type="ECO:0000256" key="1">
    <source>
        <dbReference type="SAM" id="Phobius"/>
    </source>
</evidence>
<proteinExistence type="predicted"/>
<dbReference type="InterPro" id="IPR002656">
    <property type="entry name" value="Acyl_transf_3_dom"/>
</dbReference>
<feature type="transmembrane region" description="Helical" evidence="1">
    <location>
        <begin position="382"/>
        <end position="407"/>
    </location>
</feature>
<protein>
    <submittedName>
        <fullName evidence="4">Acyltransferase</fullName>
    </submittedName>
</protein>
<dbReference type="Proteomes" id="UP000618733">
    <property type="component" value="Unassembled WGS sequence"/>
</dbReference>
<dbReference type="RefSeq" id="WP_200131828.1">
    <property type="nucleotide sequence ID" value="NZ_JAEHOI010000005.1"/>
</dbReference>
<dbReference type="EMBL" id="JAEHOI010000005">
    <property type="protein sequence ID" value="MBK0421619.1"/>
    <property type="molecule type" value="Genomic_DNA"/>
</dbReference>